<dbReference type="GO" id="GO:0015074">
    <property type="term" value="P:DNA integration"/>
    <property type="evidence" value="ECO:0007669"/>
    <property type="project" value="InterPro"/>
</dbReference>
<evidence type="ECO:0000256" key="1">
    <source>
        <dbReference type="ARBA" id="ARBA00012493"/>
    </source>
</evidence>
<evidence type="ECO:0000256" key="2">
    <source>
        <dbReference type="ARBA" id="ARBA00022679"/>
    </source>
</evidence>
<dbReference type="Pfam" id="PF00665">
    <property type="entry name" value="rve"/>
    <property type="match status" value="1"/>
</dbReference>
<evidence type="ECO:0000259" key="8">
    <source>
        <dbReference type="PROSITE" id="PS50158"/>
    </source>
</evidence>
<dbReference type="InterPro" id="IPR041588">
    <property type="entry name" value="Integrase_H2C2"/>
</dbReference>
<evidence type="ECO:0000256" key="3">
    <source>
        <dbReference type="ARBA" id="ARBA00022695"/>
    </source>
</evidence>
<dbReference type="GO" id="GO:0004519">
    <property type="term" value="F:endonuclease activity"/>
    <property type="evidence" value="ECO:0007669"/>
    <property type="project" value="UniProtKB-KW"/>
</dbReference>
<dbReference type="FunFam" id="1.10.340.70:FF:000001">
    <property type="entry name" value="Retrovirus-related Pol polyprotein from transposon gypsy-like Protein"/>
    <property type="match status" value="1"/>
</dbReference>
<dbReference type="Gene3D" id="2.40.70.10">
    <property type="entry name" value="Acid Proteases"/>
    <property type="match status" value="1"/>
</dbReference>
<keyword evidence="5" id="KW-0378">Hydrolase</keyword>
<keyword evidence="11" id="KW-1185">Reference proteome</keyword>
<dbReference type="SMART" id="SM00343">
    <property type="entry name" value="ZnF_C2HC"/>
    <property type="match status" value="2"/>
</dbReference>
<feature type="compositionally biased region" description="Polar residues" evidence="7">
    <location>
        <begin position="47"/>
        <end position="59"/>
    </location>
</feature>
<dbReference type="InterPro" id="IPR012337">
    <property type="entry name" value="RNaseH-like_sf"/>
</dbReference>
<dbReference type="SUPFAM" id="SSF57756">
    <property type="entry name" value="Retrovirus zinc finger-like domains"/>
    <property type="match status" value="1"/>
</dbReference>
<feature type="domain" description="Integrase catalytic" evidence="9">
    <location>
        <begin position="795"/>
        <end position="952"/>
    </location>
</feature>
<dbReference type="PANTHER" id="PTHR37984">
    <property type="entry name" value="PROTEIN CBG26694"/>
    <property type="match status" value="1"/>
</dbReference>
<keyword evidence="3" id="KW-0548">Nucleotidyltransferase</keyword>
<dbReference type="Gene3D" id="1.10.340.70">
    <property type="match status" value="1"/>
</dbReference>
<accession>A0AAV8VKP5</accession>
<evidence type="ECO:0000259" key="9">
    <source>
        <dbReference type="PROSITE" id="PS50994"/>
    </source>
</evidence>
<evidence type="ECO:0000256" key="5">
    <source>
        <dbReference type="ARBA" id="ARBA00022759"/>
    </source>
</evidence>
<dbReference type="Pfam" id="PF13975">
    <property type="entry name" value="gag-asp_proteas"/>
    <property type="match status" value="1"/>
</dbReference>
<dbReference type="GO" id="GO:0003964">
    <property type="term" value="F:RNA-directed DNA polymerase activity"/>
    <property type="evidence" value="ECO:0007669"/>
    <property type="project" value="UniProtKB-EC"/>
</dbReference>
<dbReference type="PROSITE" id="PS50994">
    <property type="entry name" value="INTEGRASE"/>
    <property type="match status" value="1"/>
</dbReference>
<dbReference type="PANTHER" id="PTHR37984:SF5">
    <property type="entry name" value="PROTEIN NYNRIN-LIKE"/>
    <property type="match status" value="1"/>
</dbReference>
<dbReference type="InterPro" id="IPR001878">
    <property type="entry name" value="Znf_CCHC"/>
</dbReference>
<keyword evidence="4" id="KW-0540">Nuclease</keyword>
<dbReference type="Gene3D" id="4.10.60.10">
    <property type="entry name" value="Zinc finger, CCHC-type"/>
    <property type="match status" value="1"/>
</dbReference>
<keyword evidence="6" id="KW-0479">Metal-binding</keyword>
<keyword evidence="2" id="KW-0808">Transferase</keyword>
<feature type="domain" description="CCHC-type" evidence="8">
    <location>
        <begin position="320"/>
        <end position="335"/>
    </location>
</feature>
<proteinExistence type="predicted"/>
<evidence type="ECO:0000256" key="6">
    <source>
        <dbReference type="PROSITE-ProRule" id="PRU00047"/>
    </source>
</evidence>
<protein>
    <recommendedName>
        <fullName evidence="1">RNA-directed DNA polymerase</fullName>
        <ecNumber evidence="1">2.7.7.49</ecNumber>
    </recommendedName>
</protein>
<comment type="caution">
    <text evidence="10">The sequence shown here is derived from an EMBL/GenBank/DDBJ whole genome shotgun (WGS) entry which is preliminary data.</text>
</comment>
<dbReference type="SUPFAM" id="SSF50630">
    <property type="entry name" value="Acid proteases"/>
    <property type="match status" value="1"/>
</dbReference>
<sequence>MGRTSSSSTSSTSDSDTGRSRDRRHSRSKGKRSGKFSEKCSSKRSKTTGQLRTSESRSLTPEITILQNIRQNVEPDNLPSQQSSISVTGSVESRVGKIEEMLEKLIRQGTQQECHRSSVRSECIPEFDPENEHISAHQWLEKVDQIKGVNNWDDITTIYQMQSRLRGMAKSWCHNLTSYPATWIEWKALLTKTFPVHVDYAAVLRKMLERTKKPDETMTTYYFQKMELIRTCQISARNAVSCLIDGISDVSIQNSARAGRYVTPEALYEEYLSMLRDEKPVKKEARVESTVRRVPKGDLRYGLTTKNQSLQKFDASNIQCFNCKMRGHYQSQCPKQRKECQKCHLLGHDASKCMVGKPPSFRKHNDLQAKGKCVPVFRLVTCPETTSTNVYYFIDCVINGSPLRGYVDSGCGAVTIKASDAEKLCLQRELTMARLVGYGGGSVFVNAKTSINLTVDLVTVNVVALIVPDHVQSVSVIIGQPFINHDQVIVFIHGHQIRLFSADTDNIVLPNIAQLPSKKVSLCAKETTVIPACHMGHISVYSNDYSNDVYVDLQSRNWPGRFHIIPRCIVNLENECYVPVFNVSNQDICYEKDKIVARTHACFKETADMSFQCMTLSNDKIFQPFEFEDVEKQLNHALSDLDRRKILNLLNNYRDCFAVNLKEIVNVSEEDWVLSAQLQDAKCRQIIETLSQAQGKNDEKEIRQNYVLKDKRLYRKTPDGLRWVIPKGARRRILMYYHDGAGHFAVDKTLEAIKARYWFPTMRNYVRNYIRSCLGCMYNKTSSGKPPGELHPIEKGKVPMDTLHIDHLGPFVTSVKKNAYLIIAVDAFTKFVFMEAVPNTKAGHVIKFLDKVIETFGVPRRIICDRASTFTGRSFTEWCHNLSIKRVLCATATPRANGQVERMNRSILSALMASTEDETHWDEAVSQVRWGINSTVNSSTGKTPYEVFLGYRPRGINDAFLTAEVTVDVHHDLETLRDNVSQRIEDHQRYEKERYDKKHAKPVTYSVGQHVVVRVNKTSNDGKSRKLEPRYKGPFMITKILDKDRYVGRRTNIHEDVNEVRLAD</sequence>
<dbReference type="InterPro" id="IPR021109">
    <property type="entry name" value="Peptidase_aspartic_dom_sf"/>
</dbReference>
<name>A0AAV8VKP5_9CUCU</name>
<keyword evidence="6" id="KW-0862">Zinc</keyword>
<reference evidence="10 11" key="1">
    <citation type="journal article" date="2023" name="Insect Mol. Biol.">
        <title>Genome sequencing provides insights into the evolution of gene families encoding plant cell wall-degrading enzymes in longhorned beetles.</title>
        <authorList>
            <person name="Shin N.R."/>
            <person name="Okamura Y."/>
            <person name="Kirsch R."/>
            <person name="Pauchet Y."/>
        </authorList>
    </citation>
    <scope>NUCLEOTIDE SEQUENCE [LARGE SCALE GENOMIC DNA]</scope>
    <source>
        <strain evidence="10">EAD_L_NR</strain>
    </source>
</reference>
<evidence type="ECO:0000256" key="7">
    <source>
        <dbReference type="SAM" id="MobiDB-lite"/>
    </source>
</evidence>
<dbReference type="InterPro" id="IPR050951">
    <property type="entry name" value="Retrovirus_Pol_polyprotein"/>
</dbReference>
<dbReference type="InterPro" id="IPR036397">
    <property type="entry name" value="RNaseH_sf"/>
</dbReference>
<keyword evidence="6" id="KW-0863">Zinc-finger</keyword>
<dbReference type="SUPFAM" id="SSF53098">
    <property type="entry name" value="Ribonuclease H-like"/>
    <property type="match status" value="1"/>
</dbReference>
<evidence type="ECO:0000313" key="10">
    <source>
        <dbReference type="EMBL" id="KAJ8914635.1"/>
    </source>
</evidence>
<feature type="compositionally biased region" description="Low complexity" evidence="7">
    <location>
        <begin position="1"/>
        <end position="15"/>
    </location>
</feature>
<dbReference type="GO" id="GO:0008270">
    <property type="term" value="F:zinc ion binding"/>
    <property type="evidence" value="ECO:0007669"/>
    <property type="project" value="UniProtKB-KW"/>
</dbReference>
<dbReference type="EMBL" id="JANEYG010000067">
    <property type="protein sequence ID" value="KAJ8914635.1"/>
    <property type="molecule type" value="Genomic_DNA"/>
</dbReference>
<dbReference type="InterPro" id="IPR001584">
    <property type="entry name" value="Integrase_cat-core"/>
</dbReference>
<organism evidence="10 11">
    <name type="scientific">Exocentrus adspersus</name>
    <dbReference type="NCBI Taxonomy" id="1586481"/>
    <lineage>
        <taxon>Eukaryota</taxon>
        <taxon>Metazoa</taxon>
        <taxon>Ecdysozoa</taxon>
        <taxon>Arthropoda</taxon>
        <taxon>Hexapoda</taxon>
        <taxon>Insecta</taxon>
        <taxon>Pterygota</taxon>
        <taxon>Neoptera</taxon>
        <taxon>Endopterygota</taxon>
        <taxon>Coleoptera</taxon>
        <taxon>Polyphaga</taxon>
        <taxon>Cucujiformia</taxon>
        <taxon>Chrysomeloidea</taxon>
        <taxon>Cerambycidae</taxon>
        <taxon>Lamiinae</taxon>
        <taxon>Acanthocinini</taxon>
        <taxon>Exocentrus</taxon>
    </lineage>
</organism>
<dbReference type="InterPro" id="IPR036875">
    <property type="entry name" value="Znf_CCHC_sf"/>
</dbReference>
<dbReference type="GO" id="GO:0003676">
    <property type="term" value="F:nucleic acid binding"/>
    <property type="evidence" value="ECO:0007669"/>
    <property type="project" value="InterPro"/>
</dbReference>
<feature type="region of interest" description="Disordered" evidence="7">
    <location>
        <begin position="1"/>
        <end position="59"/>
    </location>
</feature>
<keyword evidence="5" id="KW-0255">Endonuclease</keyword>
<dbReference type="Proteomes" id="UP001159042">
    <property type="component" value="Unassembled WGS sequence"/>
</dbReference>
<dbReference type="AlphaFoldDB" id="A0AAV8VKP5"/>
<feature type="compositionally biased region" description="Basic residues" evidence="7">
    <location>
        <begin position="21"/>
        <end position="34"/>
    </location>
</feature>
<dbReference type="Gene3D" id="3.30.420.10">
    <property type="entry name" value="Ribonuclease H-like superfamily/Ribonuclease H"/>
    <property type="match status" value="1"/>
</dbReference>
<gene>
    <name evidence="10" type="ORF">NQ315_015373</name>
</gene>
<dbReference type="EC" id="2.7.7.49" evidence="1"/>
<dbReference type="PROSITE" id="PS50158">
    <property type="entry name" value="ZF_CCHC"/>
    <property type="match status" value="1"/>
</dbReference>
<dbReference type="Pfam" id="PF17921">
    <property type="entry name" value="Integrase_H2C2"/>
    <property type="match status" value="1"/>
</dbReference>
<evidence type="ECO:0000313" key="11">
    <source>
        <dbReference type="Proteomes" id="UP001159042"/>
    </source>
</evidence>
<evidence type="ECO:0000256" key="4">
    <source>
        <dbReference type="ARBA" id="ARBA00022722"/>
    </source>
</evidence>